<evidence type="ECO:0000313" key="2">
    <source>
        <dbReference type="Proteomes" id="UP000186607"/>
    </source>
</evidence>
<dbReference type="AlphaFoldDB" id="A0A1U7P243"/>
<comment type="caution">
    <text evidence="1">The sequence shown here is derived from an EMBL/GenBank/DDBJ whole genome shotgun (WGS) entry which is preliminary data.</text>
</comment>
<keyword evidence="2" id="KW-1185">Reference proteome</keyword>
<accession>A0A1U7P243</accession>
<dbReference type="Proteomes" id="UP000186607">
    <property type="component" value="Unassembled WGS sequence"/>
</dbReference>
<proteinExistence type="predicted"/>
<dbReference type="EMBL" id="MSTI01000039">
    <property type="protein sequence ID" value="OLV19230.1"/>
    <property type="molecule type" value="Genomic_DNA"/>
</dbReference>
<reference evidence="1 2" key="1">
    <citation type="submission" date="2017-01" db="EMBL/GenBank/DDBJ databases">
        <title>Genome Analysis of Deinococcus marmoris KOPRI26562.</title>
        <authorList>
            <person name="Kim J.H."/>
            <person name="Oh H.-M."/>
        </authorList>
    </citation>
    <scope>NUCLEOTIDE SEQUENCE [LARGE SCALE GENOMIC DNA]</scope>
    <source>
        <strain evidence="1 2">KOPRI26562</strain>
    </source>
</reference>
<sequence length="112" mass="12001">MGKGSLFAPQALAGGFIGIDDGIGLNMTPLLDLPEPDFRAEVRSRLETANPSASRGTLSQYATTLWRVAQGIQVDDQVLSPTGTPGQVRLGRVTGEYHYVPGEPLPHRRSVT</sequence>
<protein>
    <submittedName>
        <fullName evidence="1">Uncharacterized protein</fullName>
    </submittedName>
</protein>
<evidence type="ECO:0000313" key="1">
    <source>
        <dbReference type="EMBL" id="OLV19230.1"/>
    </source>
</evidence>
<organism evidence="1 2">
    <name type="scientific">Deinococcus marmoris</name>
    <dbReference type="NCBI Taxonomy" id="249408"/>
    <lineage>
        <taxon>Bacteria</taxon>
        <taxon>Thermotogati</taxon>
        <taxon>Deinococcota</taxon>
        <taxon>Deinococci</taxon>
        <taxon>Deinococcales</taxon>
        <taxon>Deinococcaceae</taxon>
        <taxon>Deinococcus</taxon>
    </lineage>
</organism>
<gene>
    <name evidence="1" type="ORF">BOO71_0003481</name>
</gene>
<name>A0A1U7P243_9DEIO</name>
<dbReference type="STRING" id="249408.BOO71_0003481"/>